<dbReference type="AlphaFoldDB" id="A0A017SF44"/>
<keyword evidence="1" id="KW-0472">Membrane</keyword>
<organism evidence="2 3">
    <name type="scientific">Aspergillus ruber (strain CBS 135680)</name>
    <dbReference type="NCBI Taxonomy" id="1388766"/>
    <lineage>
        <taxon>Eukaryota</taxon>
        <taxon>Fungi</taxon>
        <taxon>Dikarya</taxon>
        <taxon>Ascomycota</taxon>
        <taxon>Pezizomycotina</taxon>
        <taxon>Eurotiomycetes</taxon>
        <taxon>Eurotiomycetidae</taxon>
        <taxon>Eurotiales</taxon>
        <taxon>Aspergillaceae</taxon>
        <taxon>Aspergillus</taxon>
        <taxon>Aspergillus subgen. Aspergillus</taxon>
    </lineage>
</organism>
<name>A0A017SF44_ASPRC</name>
<protein>
    <submittedName>
        <fullName evidence="2">Uncharacterized protein</fullName>
    </submittedName>
</protein>
<reference evidence="3" key="1">
    <citation type="journal article" date="2014" name="Nat. Commun.">
        <title>Genomic adaptations of the halophilic Dead Sea filamentous fungus Eurotium rubrum.</title>
        <authorList>
            <person name="Kis-Papo T."/>
            <person name="Weig A.R."/>
            <person name="Riley R."/>
            <person name="Persoh D."/>
            <person name="Salamov A."/>
            <person name="Sun H."/>
            <person name="Lipzen A."/>
            <person name="Wasser S.P."/>
            <person name="Rambold G."/>
            <person name="Grigoriev I.V."/>
            <person name="Nevo E."/>
        </authorList>
    </citation>
    <scope>NUCLEOTIDE SEQUENCE [LARGE SCALE GENOMIC DNA]</scope>
    <source>
        <strain evidence="3">CBS 135680</strain>
    </source>
</reference>
<gene>
    <name evidence="2" type="ORF">EURHEDRAFT_47860</name>
</gene>
<evidence type="ECO:0000313" key="3">
    <source>
        <dbReference type="Proteomes" id="UP000019804"/>
    </source>
</evidence>
<keyword evidence="3" id="KW-1185">Reference proteome</keyword>
<evidence type="ECO:0000313" key="2">
    <source>
        <dbReference type="EMBL" id="EYE95623.1"/>
    </source>
</evidence>
<proteinExistence type="predicted"/>
<dbReference type="HOGENOM" id="CLU_2830768_0_0_1"/>
<dbReference type="GeneID" id="63700581"/>
<accession>A0A017SF44</accession>
<keyword evidence="1" id="KW-1133">Transmembrane helix</keyword>
<keyword evidence="1" id="KW-0812">Transmembrane</keyword>
<evidence type="ECO:0000256" key="1">
    <source>
        <dbReference type="SAM" id="Phobius"/>
    </source>
</evidence>
<feature type="transmembrane region" description="Helical" evidence="1">
    <location>
        <begin position="33"/>
        <end position="56"/>
    </location>
</feature>
<dbReference type="Proteomes" id="UP000019804">
    <property type="component" value="Unassembled WGS sequence"/>
</dbReference>
<dbReference type="EMBL" id="KK088421">
    <property type="protein sequence ID" value="EYE95623.1"/>
    <property type="molecule type" value="Genomic_DNA"/>
</dbReference>
<dbReference type="RefSeq" id="XP_040639311.1">
    <property type="nucleotide sequence ID" value="XM_040785457.1"/>
</dbReference>
<sequence>MPVTLDKERETITDCPYSVCCFRSSSFLPIALLSYHGLFLLVFSVVFSVQFFSNFLPPSEPRPCPR</sequence>